<keyword evidence="3" id="KW-0663">Pyridoxal phosphate</keyword>
<evidence type="ECO:0000313" key="6">
    <source>
        <dbReference type="Proteomes" id="UP001201463"/>
    </source>
</evidence>
<dbReference type="Gene3D" id="3.90.1150.10">
    <property type="entry name" value="Aspartate Aminotransferase, domain 1"/>
    <property type="match status" value="1"/>
</dbReference>
<protein>
    <submittedName>
        <fullName evidence="5">Quorum-sensing autoinducer CAI-1 synthase</fullName>
    </submittedName>
</protein>
<dbReference type="EMBL" id="JAJTWT010000001">
    <property type="protein sequence ID" value="MCE4536324.1"/>
    <property type="molecule type" value="Genomic_DNA"/>
</dbReference>
<dbReference type="NCBIfam" id="NF005526">
    <property type="entry name" value="PRK07179.1"/>
    <property type="match status" value="1"/>
</dbReference>
<dbReference type="Proteomes" id="UP001201463">
    <property type="component" value="Unassembled WGS sequence"/>
</dbReference>
<dbReference type="Pfam" id="PF00155">
    <property type="entry name" value="Aminotran_1_2"/>
    <property type="match status" value="1"/>
</dbReference>
<dbReference type="InterPro" id="IPR004839">
    <property type="entry name" value="Aminotransferase_I/II_large"/>
</dbReference>
<dbReference type="Gene3D" id="3.40.640.10">
    <property type="entry name" value="Type I PLP-dependent aspartate aminotransferase-like (Major domain)"/>
    <property type="match status" value="1"/>
</dbReference>
<evidence type="ECO:0000313" key="5">
    <source>
        <dbReference type="EMBL" id="MCE4536324.1"/>
    </source>
</evidence>
<sequence length="415" mass="45579">MTASLPPFLSMQVERFYRRRGFKHPNRPAHPFWYSLHDMGPDSVKLQSNDYLGLAGHPYVRDAAVTALMASEGGGVMSQVFFVGRHEGCEQRRFETRLGEFVGPGSGILCQSGYDANVGLLQAVATRGMPVYIDQYAHASLYQGIHAAEAAPVRVRHNDMEDLRDKLIAGGAGVIVVDSVYSVSGSRSPLRKVAELAGEFGCLLVVDESHSLGTHGPQGRGLVHELGLVERVHVVTASLAKAFAARAGFIACDESLTEYLRFTAFPTIFSTALLPHELAPLHATLDVVMRDEERRQMLWHNVREVRGAIEAAGYDISNGSEQIVGLRCGPVRSAVRFRDALESRGVFGSLFWYPATEWQQSVLRLSVNSRLQQADIMKLADVMKAVREELDGDMPLLAAKRRRPARPQALATSIG</sequence>
<feature type="domain" description="Aminotransferase class I/classII large" evidence="4">
    <location>
        <begin position="42"/>
        <end position="381"/>
    </location>
</feature>
<dbReference type="InterPro" id="IPR015422">
    <property type="entry name" value="PyrdxlP-dep_Trfase_small"/>
</dbReference>
<dbReference type="RefSeq" id="WP_233389491.1">
    <property type="nucleotide sequence ID" value="NZ_JAJTWT010000001.1"/>
</dbReference>
<gene>
    <name evidence="5" type="primary">cqsA</name>
    <name evidence="5" type="ORF">LXT12_03525</name>
</gene>
<name>A0ABS8XD59_9BURK</name>
<evidence type="ECO:0000256" key="1">
    <source>
        <dbReference type="ARBA" id="ARBA00001933"/>
    </source>
</evidence>
<keyword evidence="2" id="KW-0808">Transferase</keyword>
<organism evidence="5 6">
    <name type="scientific">Pelomonas caseinilytica</name>
    <dbReference type="NCBI Taxonomy" id="2906763"/>
    <lineage>
        <taxon>Bacteria</taxon>
        <taxon>Pseudomonadati</taxon>
        <taxon>Pseudomonadota</taxon>
        <taxon>Betaproteobacteria</taxon>
        <taxon>Burkholderiales</taxon>
        <taxon>Sphaerotilaceae</taxon>
        <taxon>Roseateles</taxon>
    </lineage>
</organism>
<dbReference type="InterPro" id="IPR015421">
    <property type="entry name" value="PyrdxlP-dep_Trfase_major"/>
</dbReference>
<evidence type="ECO:0000259" key="4">
    <source>
        <dbReference type="Pfam" id="PF00155"/>
    </source>
</evidence>
<dbReference type="InterPro" id="IPR050087">
    <property type="entry name" value="AON_synthase_class-II"/>
</dbReference>
<dbReference type="PANTHER" id="PTHR13693:SF100">
    <property type="entry name" value="8-AMINO-7-OXONONANOATE SYNTHASE"/>
    <property type="match status" value="1"/>
</dbReference>
<keyword evidence="6" id="KW-1185">Reference proteome</keyword>
<dbReference type="SUPFAM" id="SSF53383">
    <property type="entry name" value="PLP-dependent transferases"/>
    <property type="match status" value="1"/>
</dbReference>
<comment type="caution">
    <text evidence="5">The sequence shown here is derived from an EMBL/GenBank/DDBJ whole genome shotgun (WGS) entry which is preliminary data.</text>
</comment>
<dbReference type="PANTHER" id="PTHR13693">
    <property type="entry name" value="CLASS II AMINOTRANSFERASE/8-AMINO-7-OXONONANOATE SYNTHASE"/>
    <property type="match status" value="1"/>
</dbReference>
<dbReference type="InterPro" id="IPR015424">
    <property type="entry name" value="PyrdxlP-dep_Trfase"/>
</dbReference>
<reference evidence="5 6" key="1">
    <citation type="submission" date="2021-12" db="EMBL/GenBank/DDBJ databases">
        <title>Genome seq of p7.</title>
        <authorList>
            <person name="Seo T."/>
        </authorList>
    </citation>
    <scope>NUCLEOTIDE SEQUENCE [LARGE SCALE GENOMIC DNA]</scope>
    <source>
        <strain evidence="5 6">P7</strain>
    </source>
</reference>
<evidence type="ECO:0000256" key="2">
    <source>
        <dbReference type="ARBA" id="ARBA00022679"/>
    </source>
</evidence>
<evidence type="ECO:0000256" key="3">
    <source>
        <dbReference type="ARBA" id="ARBA00022898"/>
    </source>
</evidence>
<proteinExistence type="predicted"/>
<accession>A0ABS8XD59</accession>
<comment type="cofactor">
    <cofactor evidence="1">
        <name>pyridoxal 5'-phosphate</name>
        <dbReference type="ChEBI" id="CHEBI:597326"/>
    </cofactor>
</comment>